<evidence type="ECO:0000313" key="1">
    <source>
        <dbReference type="EMBL" id="KAI5084165.1"/>
    </source>
</evidence>
<reference evidence="1" key="1">
    <citation type="submission" date="2021-01" db="EMBL/GenBank/DDBJ databases">
        <title>Adiantum capillus-veneris genome.</title>
        <authorList>
            <person name="Fang Y."/>
            <person name="Liao Q."/>
        </authorList>
    </citation>
    <scope>NUCLEOTIDE SEQUENCE</scope>
    <source>
        <strain evidence="1">H3</strain>
        <tissue evidence="1">Leaf</tissue>
    </source>
</reference>
<proteinExistence type="predicted"/>
<dbReference type="AlphaFoldDB" id="A0A9D4VCU4"/>
<dbReference type="EMBL" id="JABFUD020000001">
    <property type="protein sequence ID" value="KAI5084165.1"/>
    <property type="molecule type" value="Genomic_DNA"/>
</dbReference>
<comment type="caution">
    <text evidence="1">The sequence shown here is derived from an EMBL/GenBank/DDBJ whole genome shotgun (WGS) entry which is preliminary data.</text>
</comment>
<evidence type="ECO:0000313" key="2">
    <source>
        <dbReference type="Proteomes" id="UP000886520"/>
    </source>
</evidence>
<dbReference type="Proteomes" id="UP000886520">
    <property type="component" value="Chromosome 1"/>
</dbReference>
<name>A0A9D4VCU4_ADICA</name>
<gene>
    <name evidence="1" type="ORF">GOP47_0000334</name>
</gene>
<keyword evidence="2" id="KW-1185">Reference proteome</keyword>
<accession>A0A9D4VCU4</accession>
<protein>
    <submittedName>
        <fullName evidence="1">Uncharacterized protein</fullName>
    </submittedName>
</protein>
<sequence>MCGHMDGYDHRDVGLSRKRLRRPEFYCSLNSQAVSQSRPMKVISKYKLTFGYHNRQQPEGLAWRGLQDLEVLQAFKGFVNTYDRCFLLIGAKEVDKGKPE</sequence>
<organism evidence="1 2">
    <name type="scientific">Adiantum capillus-veneris</name>
    <name type="common">Maidenhair fern</name>
    <dbReference type="NCBI Taxonomy" id="13818"/>
    <lineage>
        <taxon>Eukaryota</taxon>
        <taxon>Viridiplantae</taxon>
        <taxon>Streptophyta</taxon>
        <taxon>Embryophyta</taxon>
        <taxon>Tracheophyta</taxon>
        <taxon>Polypodiopsida</taxon>
        <taxon>Polypodiidae</taxon>
        <taxon>Polypodiales</taxon>
        <taxon>Pteridineae</taxon>
        <taxon>Pteridaceae</taxon>
        <taxon>Vittarioideae</taxon>
        <taxon>Adiantum</taxon>
    </lineage>
</organism>